<dbReference type="InterPro" id="IPR022893">
    <property type="entry name" value="Shikimate_DH_fam"/>
</dbReference>
<dbReference type="InterPro" id="IPR036291">
    <property type="entry name" value="NAD(P)-bd_dom_sf"/>
</dbReference>
<dbReference type="Gene3D" id="3.40.50.10860">
    <property type="entry name" value="Leucine Dehydrogenase, chain A, domain 1"/>
    <property type="match status" value="1"/>
</dbReference>
<feature type="region of interest" description="Disordered" evidence="3">
    <location>
        <begin position="262"/>
        <end position="294"/>
    </location>
</feature>
<comment type="pathway">
    <text evidence="1">Metabolic intermediate biosynthesis; chorismate biosynthesis; chorismate from D-erythrose 4-phosphate and phosphoenolpyruvate: step 4/7.</text>
</comment>
<evidence type="ECO:0000313" key="7">
    <source>
        <dbReference type="Proteomes" id="UP000664617"/>
    </source>
</evidence>
<feature type="compositionally biased region" description="Low complexity" evidence="3">
    <location>
        <begin position="271"/>
        <end position="285"/>
    </location>
</feature>
<keyword evidence="7" id="KW-1185">Reference proteome</keyword>
<dbReference type="PANTHER" id="PTHR21089">
    <property type="entry name" value="SHIKIMATE DEHYDROGENASE"/>
    <property type="match status" value="1"/>
</dbReference>
<evidence type="ECO:0000256" key="1">
    <source>
        <dbReference type="ARBA" id="ARBA00004871"/>
    </source>
</evidence>
<dbReference type="InterPro" id="IPR013708">
    <property type="entry name" value="Shikimate_DH-bd_N"/>
</dbReference>
<dbReference type="InterPro" id="IPR041121">
    <property type="entry name" value="SDH_C"/>
</dbReference>
<dbReference type="Proteomes" id="UP000664617">
    <property type="component" value="Unassembled WGS sequence"/>
</dbReference>
<dbReference type="PANTHER" id="PTHR21089:SF1">
    <property type="entry name" value="BIFUNCTIONAL 3-DEHYDROQUINATE DEHYDRATASE_SHIKIMATE DEHYDROGENASE, CHLOROPLASTIC"/>
    <property type="match status" value="1"/>
</dbReference>
<sequence length="362" mass="35848">MDVRAAVLGHPVAHSLSPALHTAAYRALGLDDWEYGRHDVDEHELETFLAGVDRGWAGLSLTMPLKHRALALVDHVEPLAAAVGAVNTVLVAPAGPPGATSGGVTLTGTNTDVYGLVQALREGLLASRPATGAGTGPAAATTAGPDDGTGVSAPAPASGHSAATGSEVTHALVLGGGATAASTLAALAELGCTSARVLVRSLDRAGELRAAIARMGVTPELVEADLTGTDGHVLRELAAADVVVSTLPPRAADPLAAAVGRLTGDDAPSHDALPGAALPGAAGTPDDARPAPPRGVLLDVAYDPRPTALHTAWAGAGGVAVSGERMLLHQAVAQVRLMTGRTGPVGDVLAAMDAALAAALDV</sequence>
<evidence type="ECO:0000313" key="6">
    <source>
        <dbReference type="EMBL" id="MBO0610132.1"/>
    </source>
</evidence>
<dbReference type="SUPFAM" id="SSF53223">
    <property type="entry name" value="Aminoacid dehydrogenase-like, N-terminal domain"/>
    <property type="match status" value="1"/>
</dbReference>
<protein>
    <submittedName>
        <fullName evidence="6">Shikimate dehydrogenase</fullName>
    </submittedName>
</protein>
<evidence type="ECO:0000259" key="4">
    <source>
        <dbReference type="Pfam" id="PF08501"/>
    </source>
</evidence>
<keyword evidence="2" id="KW-0057">Aromatic amino acid biosynthesis</keyword>
<evidence type="ECO:0000259" key="5">
    <source>
        <dbReference type="Pfam" id="PF18317"/>
    </source>
</evidence>
<dbReference type="Pfam" id="PF08501">
    <property type="entry name" value="Shikimate_dh_N"/>
    <property type="match status" value="1"/>
</dbReference>
<evidence type="ECO:0000256" key="2">
    <source>
        <dbReference type="ARBA" id="ARBA00023141"/>
    </source>
</evidence>
<feature type="domain" description="SDH C-terminal" evidence="5">
    <location>
        <begin position="323"/>
        <end position="352"/>
    </location>
</feature>
<dbReference type="InterPro" id="IPR046346">
    <property type="entry name" value="Aminoacid_DH-like_N_sf"/>
</dbReference>
<comment type="caution">
    <text evidence="6">The sequence shown here is derived from an EMBL/GenBank/DDBJ whole genome shotgun (WGS) entry which is preliminary data.</text>
</comment>
<dbReference type="Gene3D" id="3.40.50.720">
    <property type="entry name" value="NAD(P)-binding Rossmann-like Domain"/>
    <property type="match status" value="1"/>
</dbReference>
<proteinExistence type="predicted"/>
<dbReference type="Pfam" id="PF18317">
    <property type="entry name" value="SDH_C"/>
    <property type="match status" value="1"/>
</dbReference>
<organism evidence="6 7">
    <name type="scientific">Myceligenerans salitolerans</name>
    <dbReference type="NCBI Taxonomy" id="1230528"/>
    <lineage>
        <taxon>Bacteria</taxon>
        <taxon>Bacillati</taxon>
        <taxon>Actinomycetota</taxon>
        <taxon>Actinomycetes</taxon>
        <taxon>Micrococcales</taxon>
        <taxon>Promicromonosporaceae</taxon>
        <taxon>Myceligenerans</taxon>
    </lineage>
</organism>
<dbReference type="EMBL" id="JAFMPK010000047">
    <property type="protein sequence ID" value="MBO0610132.1"/>
    <property type="molecule type" value="Genomic_DNA"/>
</dbReference>
<feature type="compositionally biased region" description="Low complexity" evidence="3">
    <location>
        <begin position="129"/>
        <end position="163"/>
    </location>
</feature>
<accession>A0ABS3IAV0</accession>
<dbReference type="SUPFAM" id="SSF51735">
    <property type="entry name" value="NAD(P)-binding Rossmann-fold domains"/>
    <property type="match status" value="1"/>
</dbReference>
<gene>
    <name evidence="6" type="ORF">J0911_13950</name>
</gene>
<reference evidence="6 7" key="1">
    <citation type="submission" date="2021-03" db="EMBL/GenBank/DDBJ databases">
        <authorList>
            <person name="Xin L."/>
        </authorList>
    </citation>
    <scope>NUCLEOTIDE SEQUENCE [LARGE SCALE GENOMIC DNA]</scope>
    <source>
        <strain evidence="6 7">XHU 5031</strain>
    </source>
</reference>
<reference evidence="7" key="2">
    <citation type="submission" date="2023-07" db="EMBL/GenBank/DDBJ databases">
        <title>Myceligenerans salitolerans sp. nov., a halotolerant actinomycete isolated from a salt lake in Xinjiang, China.</title>
        <authorList>
            <person name="Guan T."/>
        </authorList>
    </citation>
    <scope>NUCLEOTIDE SEQUENCE [LARGE SCALE GENOMIC DNA]</scope>
    <source>
        <strain evidence="7">XHU 5031</strain>
    </source>
</reference>
<feature type="region of interest" description="Disordered" evidence="3">
    <location>
        <begin position="128"/>
        <end position="163"/>
    </location>
</feature>
<dbReference type="RefSeq" id="WP_207276072.1">
    <property type="nucleotide sequence ID" value="NZ_JAFMPK010000047.1"/>
</dbReference>
<feature type="domain" description="Shikimate dehydrogenase substrate binding N-terminal" evidence="4">
    <location>
        <begin position="7"/>
        <end position="89"/>
    </location>
</feature>
<name>A0ABS3IAV0_9MICO</name>
<keyword evidence="2" id="KW-0028">Amino-acid biosynthesis</keyword>
<evidence type="ECO:0000256" key="3">
    <source>
        <dbReference type="SAM" id="MobiDB-lite"/>
    </source>
</evidence>